<comment type="caution">
    <text evidence="4">The sequence shown here is derived from an EMBL/GenBank/DDBJ whole genome shotgun (WGS) entry which is preliminary data.</text>
</comment>
<feature type="domain" description="CFAP65-like ninth Ig-like" evidence="3">
    <location>
        <begin position="4"/>
        <end position="129"/>
    </location>
</feature>
<dbReference type="GO" id="GO:0031514">
    <property type="term" value="C:motile cilium"/>
    <property type="evidence" value="ECO:0007669"/>
    <property type="project" value="UniProtKB-SubCell"/>
</dbReference>
<feature type="domain" description="CFAP65 tenth Ig-like" evidence="2">
    <location>
        <begin position="139"/>
        <end position="207"/>
    </location>
</feature>
<dbReference type="InterPro" id="IPR056305">
    <property type="entry name" value="Ig_CFAP65_10th"/>
</dbReference>
<keyword evidence="4" id="KW-0966">Cell projection</keyword>
<name>A0AA35X304_GEOBA</name>
<keyword evidence="4" id="KW-0969">Cilium</keyword>
<feature type="compositionally biased region" description="Pro residues" evidence="1">
    <location>
        <begin position="398"/>
        <end position="407"/>
    </location>
</feature>
<accession>A0AA35X304</accession>
<dbReference type="PANTHER" id="PTHR46127:SF1">
    <property type="entry name" value="CILIA- AND FLAGELLA-ASSOCIATED PROTEIN 65"/>
    <property type="match status" value="1"/>
</dbReference>
<evidence type="ECO:0000313" key="4">
    <source>
        <dbReference type="EMBL" id="CAI8043463.1"/>
    </source>
</evidence>
<evidence type="ECO:0000256" key="1">
    <source>
        <dbReference type="SAM" id="MobiDB-lite"/>
    </source>
</evidence>
<sequence>MRRKVSFHTHAVEEFNFGAARPGSGRSVVHLVLVNSGRVEARWGFQFPTDMHLEPEYWADSGSLDEVERHHHNVITNQLFTVSPKTGTLAPGESTSILCSFKHTHIGSSRLPVLLKVHLGREILLNWSGVTVERGVPRMFFTSHHHSFHPTPIGLSSYPIQTYEMYNAGEATVTYEVDTGPLEALSTANYLVPVLQCLAGQGEVPASRGCLSPLHLLSSGGQDLLRGGVYLLLYWGECSSDILWPGSGPTVSLSFLPSSTTSVSAPTSVSPTRLPGQTAGLSTEHLALGPLPLFSPTRRLVFLTNHHQTHTLSFSWLLTSAQPAAEVVSVYPGEGYVAPGKSYACRVTFYSQSSPAVYDLDVICKVVDETEMQGYQEKMEEWTRRQENKRHHFTISHHPPPPPPPPTTNTTQQTIPRQLSSNSDLRGSRYQVLPPIGAHPHDMSYKNGRSRTIYLIRSRHRPRQQKPSTDQSTL</sequence>
<dbReference type="GO" id="GO:0005737">
    <property type="term" value="C:cytoplasm"/>
    <property type="evidence" value="ECO:0007669"/>
    <property type="project" value="UniProtKB-SubCell"/>
</dbReference>
<proteinExistence type="predicted"/>
<dbReference type="InterPro" id="IPR052614">
    <property type="entry name" value="CFAP65"/>
</dbReference>
<feature type="region of interest" description="Disordered" evidence="1">
    <location>
        <begin position="393"/>
        <end position="448"/>
    </location>
</feature>
<evidence type="ECO:0000259" key="3">
    <source>
        <dbReference type="Pfam" id="PF24816"/>
    </source>
</evidence>
<protein>
    <submittedName>
        <fullName evidence="4">Cilia- and flagella-associated protein 65</fullName>
    </submittedName>
</protein>
<evidence type="ECO:0000313" key="5">
    <source>
        <dbReference type="Proteomes" id="UP001174909"/>
    </source>
</evidence>
<dbReference type="PANTHER" id="PTHR46127">
    <property type="entry name" value="CILIA- AND FLAGELLA-ASSOCIATED PROTEIN 65"/>
    <property type="match status" value="1"/>
</dbReference>
<evidence type="ECO:0000259" key="2">
    <source>
        <dbReference type="Pfam" id="PF24291"/>
    </source>
</evidence>
<organism evidence="4 5">
    <name type="scientific">Geodia barretti</name>
    <name type="common">Barrett's horny sponge</name>
    <dbReference type="NCBI Taxonomy" id="519541"/>
    <lineage>
        <taxon>Eukaryota</taxon>
        <taxon>Metazoa</taxon>
        <taxon>Porifera</taxon>
        <taxon>Demospongiae</taxon>
        <taxon>Heteroscleromorpha</taxon>
        <taxon>Tetractinellida</taxon>
        <taxon>Astrophorina</taxon>
        <taxon>Geodiidae</taxon>
        <taxon>Geodia</taxon>
    </lineage>
</organism>
<dbReference type="Pfam" id="PF24291">
    <property type="entry name" value="Ig_CFAP65"/>
    <property type="match status" value="1"/>
</dbReference>
<keyword evidence="5" id="KW-1185">Reference proteome</keyword>
<keyword evidence="4" id="KW-0282">Flagellum</keyword>
<reference evidence="4" key="1">
    <citation type="submission" date="2023-03" db="EMBL/GenBank/DDBJ databases">
        <authorList>
            <person name="Steffen K."/>
            <person name="Cardenas P."/>
        </authorList>
    </citation>
    <scope>NUCLEOTIDE SEQUENCE</scope>
</reference>
<dbReference type="Gene3D" id="2.60.40.10">
    <property type="entry name" value="Immunoglobulins"/>
    <property type="match status" value="2"/>
</dbReference>
<dbReference type="InterPro" id="IPR056344">
    <property type="entry name" value="Ig_CFAP65-like_9th"/>
</dbReference>
<dbReference type="AlphaFoldDB" id="A0AA35X304"/>
<dbReference type="EMBL" id="CASHTH010003327">
    <property type="protein sequence ID" value="CAI8043463.1"/>
    <property type="molecule type" value="Genomic_DNA"/>
</dbReference>
<dbReference type="InterPro" id="IPR013783">
    <property type="entry name" value="Ig-like_fold"/>
</dbReference>
<dbReference type="Proteomes" id="UP001174909">
    <property type="component" value="Unassembled WGS sequence"/>
</dbReference>
<dbReference type="Pfam" id="PF24816">
    <property type="entry name" value="Ig_CFAP65__9th"/>
    <property type="match status" value="1"/>
</dbReference>
<gene>
    <name evidence="4" type="ORF">GBAR_LOCUS24094</name>
</gene>